<reference evidence="1 2" key="1">
    <citation type="journal article" date="1992" name="Lakartidningen">
        <title>[Penicillin V and not amoxicillin is the first choice preparation in acute otitis].</title>
        <authorList>
            <person name="Kamme C."/>
            <person name="Lundgren K."/>
            <person name="Prellner K."/>
        </authorList>
    </citation>
    <scope>NUCLEOTIDE SEQUENCE [LARGE SCALE GENOMIC DNA]</scope>
    <source>
        <strain evidence="1 2">PC3053II</strain>
    </source>
</reference>
<dbReference type="EMBL" id="SAYI01000018">
    <property type="protein sequence ID" value="TXJ55419.1"/>
    <property type="molecule type" value="Genomic_DNA"/>
</dbReference>
<dbReference type="AlphaFoldDB" id="A0A5C8G172"/>
<dbReference type="Proteomes" id="UP000322327">
    <property type="component" value="Unassembled WGS sequence"/>
</dbReference>
<dbReference type="RefSeq" id="WP_147531166.1">
    <property type="nucleotide sequence ID" value="NZ_SAYI01000018.1"/>
</dbReference>
<dbReference type="Gene3D" id="3.40.50.10610">
    <property type="entry name" value="ABC-type transport auxiliary lipoprotein component"/>
    <property type="match status" value="1"/>
</dbReference>
<sequence>MLKKFLMVGFILIANTSFVYSKQEPITIACLPSEGTMEEKARASYVSAVEGAFIKAGYNVADRQRLEKILKEIKLQDSSNNEDITSKAGKVMKVDYLVAVIVDYWEEQGLNNRAMEQDRKNDTMKPKEAYYITFEHIRITLKVIEVETSIIIAQGNIQDFNIKGYINFFKRDTQNKLAKKVVDKVMKDVKKQIKKKKRN</sequence>
<name>A0A5C8G172_9SPIR</name>
<protein>
    <submittedName>
        <fullName evidence="1">Uncharacterized protein</fullName>
    </submittedName>
</protein>
<comment type="caution">
    <text evidence="1">The sequence shown here is derived from an EMBL/GenBank/DDBJ whole genome shotgun (WGS) entry which is preliminary data.</text>
</comment>
<accession>A0A5C8G172</accession>
<gene>
    <name evidence="1" type="ORF">EPJ76_07480</name>
</gene>
<proteinExistence type="predicted"/>
<evidence type="ECO:0000313" key="1">
    <source>
        <dbReference type="EMBL" id="TXJ55419.1"/>
    </source>
</evidence>
<evidence type="ECO:0000313" key="2">
    <source>
        <dbReference type="Proteomes" id="UP000322327"/>
    </source>
</evidence>
<organism evidence="1 2">
    <name type="scientific">Brachyspira aalborgi</name>
    <dbReference type="NCBI Taxonomy" id="29522"/>
    <lineage>
        <taxon>Bacteria</taxon>
        <taxon>Pseudomonadati</taxon>
        <taxon>Spirochaetota</taxon>
        <taxon>Spirochaetia</taxon>
        <taxon>Brachyspirales</taxon>
        <taxon>Brachyspiraceae</taxon>
        <taxon>Brachyspira</taxon>
    </lineage>
</organism>